<protein>
    <recommendedName>
        <fullName evidence="3">DDE Tnp4 domain-containing protein</fullName>
    </recommendedName>
</protein>
<organism evidence="4 5">
    <name type="scientific">Exophiala sideris</name>
    <dbReference type="NCBI Taxonomy" id="1016849"/>
    <lineage>
        <taxon>Eukaryota</taxon>
        <taxon>Fungi</taxon>
        <taxon>Dikarya</taxon>
        <taxon>Ascomycota</taxon>
        <taxon>Pezizomycotina</taxon>
        <taxon>Eurotiomycetes</taxon>
        <taxon>Chaetothyriomycetidae</taxon>
        <taxon>Chaetothyriales</taxon>
        <taxon>Herpotrichiellaceae</taxon>
        <taxon>Exophiala</taxon>
    </lineage>
</organism>
<comment type="cofactor">
    <cofactor evidence="1">
        <name>a divalent metal cation</name>
        <dbReference type="ChEBI" id="CHEBI:60240"/>
    </cofactor>
</comment>
<evidence type="ECO:0000256" key="2">
    <source>
        <dbReference type="ARBA" id="ARBA00022723"/>
    </source>
</evidence>
<dbReference type="Proteomes" id="UP000053599">
    <property type="component" value="Unassembled WGS sequence"/>
</dbReference>
<dbReference type="InterPro" id="IPR027806">
    <property type="entry name" value="HARBI1_dom"/>
</dbReference>
<dbReference type="STRING" id="1016849.A0A0D1YXV1"/>
<keyword evidence="2" id="KW-0479">Metal-binding</keyword>
<feature type="domain" description="DDE Tnp4" evidence="3">
    <location>
        <begin position="2"/>
        <end position="131"/>
    </location>
</feature>
<gene>
    <name evidence="4" type="ORF">PV11_02965</name>
</gene>
<dbReference type="HOGENOM" id="CLU_128024_0_0_1"/>
<evidence type="ECO:0000259" key="3">
    <source>
        <dbReference type="Pfam" id="PF13359"/>
    </source>
</evidence>
<dbReference type="EMBL" id="KN846951">
    <property type="protein sequence ID" value="KIV87417.1"/>
    <property type="molecule type" value="Genomic_DNA"/>
</dbReference>
<sequence length="158" mass="17145">MTPNGVISSLAGPVSGRDGDFKLLTECGIDSKILGMYSDRGVGEEEELYLYGDPAYCSSAIVIGPYKKPKRGQLSVDEQEFNTHMSSFRVSVEHGFGLAKNLWHGLEIKSKLRTGSSPVGAMIAVAILFTNCFTCLRGNQVSLKFGVSPPSIESYLSW</sequence>
<dbReference type="GO" id="GO:0046872">
    <property type="term" value="F:metal ion binding"/>
    <property type="evidence" value="ECO:0007669"/>
    <property type="project" value="UniProtKB-KW"/>
</dbReference>
<name>A0A0D1YXV1_9EURO</name>
<evidence type="ECO:0000256" key="1">
    <source>
        <dbReference type="ARBA" id="ARBA00001968"/>
    </source>
</evidence>
<evidence type="ECO:0000313" key="4">
    <source>
        <dbReference type="EMBL" id="KIV87417.1"/>
    </source>
</evidence>
<reference evidence="4 5" key="1">
    <citation type="submission" date="2015-01" db="EMBL/GenBank/DDBJ databases">
        <title>The Genome Sequence of Exophiala sideris CBS121828.</title>
        <authorList>
            <consortium name="The Broad Institute Genomics Platform"/>
            <person name="Cuomo C."/>
            <person name="de Hoog S."/>
            <person name="Gorbushina A."/>
            <person name="Stielow B."/>
            <person name="Teixiera M."/>
            <person name="Abouelleil A."/>
            <person name="Chapman S.B."/>
            <person name="Priest M."/>
            <person name="Young S.K."/>
            <person name="Wortman J."/>
            <person name="Nusbaum C."/>
            <person name="Birren B."/>
        </authorList>
    </citation>
    <scope>NUCLEOTIDE SEQUENCE [LARGE SCALE GENOMIC DNA]</scope>
    <source>
        <strain evidence="4 5">CBS 121828</strain>
    </source>
</reference>
<dbReference type="AlphaFoldDB" id="A0A0D1YXV1"/>
<evidence type="ECO:0000313" key="5">
    <source>
        <dbReference type="Proteomes" id="UP000053599"/>
    </source>
</evidence>
<dbReference type="Pfam" id="PF13359">
    <property type="entry name" value="DDE_Tnp_4"/>
    <property type="match status" value="1"/>
</dbReference>
<accession>A0A0D1YXV1</accession>
<dbReference type="OrthoDB" id="5289248at2759"/>
<proteinExistence type="predicted"/>